<dbReference type="GO" id="GO:0016139">
    <property type="term" value="P:glycoside catabolic process"/>
    <property type="evidence" value="ECO:0007669"/>
    <property type="project" value="TreeGrafter"/>
</dbReference>
<dbReference type="Gene3D" id="3.20.20.80">
    <property type="entry name" value="Glycosidases"/>
    <property type="match status" value="1"/>
</dbReference>
<dbReference type="GO" id="GO:0005764">
    <property type="term" value="C:lysosome"/>
    <property type="evidence" value="ECO:0007669"/>
    <property type="project" value="TreeGrafter"/>
</dbReference>
<dbReference type="Pfam" id="PF01120">
    <property type="entry name" value="Alpha_L_fucos"/>
    <property type="match status" value="1"/>
</dbReference>
<dbReference type="PANTHER" id="PTHR10030">
    <property type="entry name" value="ALPHA-L-FUCOSIDASE"/>
    <property type="match status" value="1"/>
</dbReference>
<gene>
    <name evidence="11" type="ORF">DXA27_22690</name>
</gene>
<keyword evidence="6" id="KW-0326">Glycosidase</keyword>
<dbReference type="PIRSF" id="PIRSF001092">
    <property type="entry name" value="Alpha-L-fucosidase"/>
    <property type="match status" value="1"/>
</dbReference>
<dbReference type="InterPro" id="IPR057739">
    <property type="entry name" value="Glyco_hydro_29_N"/>
</dbReference>
<proteinExistence type="inferred from homology"/>
<dbReference type="InterPro" id="IPR017853">
    <property type="entry name" value="GH"/>
</dbReference>
<feature type="domain" description="Glycoside hydrolase family 29 N-terminal" evidence="9">
    <location>
        <begin position="16"/>
        <end position="364"/>
    </location>
</feature>
<sequence length="497" mass="57962">MKKKWLFLFCLLVAISSMAQNSYQPNWESLDKRPVPAWFENAKFGIFIHWGLYSVPAWSPKGTYSEWYKYWLDKKTLMGNGDFKGTEVYDYHVEMYGRDFTYADFAPMFRALSYNPDEWAKLFERSGAKYVVLTTKHHDGFALWPSKEASSSYGRPWNSMEIGAHRDLVGEYVDALRKTDIKVGCYFSLREWDNPLYNKETMDLFYERHFFPQLKDLVNRYKPDLIWSDGPDQLNDKQWQAERTLAWLYSESPVKDSIVVNDRWANNTGRKHGDYYTREYSSTNSTFDKPWEECRGIGLSFGYNQNEDLEDYTSPKALILTLANIVSQGGNLLLDIGPNANGKIPPIMQERLLQIGKWLQVNGEAIYGTRAWNRSCQWTKGNREWKSKEKHYVSGDAILKQTVDPEPGYAIKEVFFTQKGENVYAILPQYPKNKIVLKNVQTRNKTKIALLGSDKKVLWKQKGNDLEITMPSLYADELPCDYAWVLKLNNLENKEDR</sequence>
<dbReference type="PRINTS" id="PR00741">
    <property type="entry name" value="GLHYDRLASE29"/>
</dbReference>
<evidence type="ECO:0000256" key="1">
    <source>
        <dbReference type="ARBA" id="ARBA00004071"/>
    </source>
</evidence>
<protein>
    <recommendedName>
        <fullName evidence="3">alpha-L-fucosidase</fullName>
        <ecNumber evidence="3">3.2.1.51</ecNumber>
    </recommendedName>
</protein>
<dbReference type="InterPro" id="IPR031919">
    <property type="entry name" value="Fucosidase_C"/>
</dbReference>
<dbReference type="InterPro" id="IPR016286">
    <property type="entry name" value="FUC_metazoa-typ"/>
</dbReference>
<evidence type="ECO:0000256" key="5">
    <source>
        <dbReference type="ARBA" id="ARBA00022801"/>
    </source>
</evidence>
<accession>A0A413JSE6</accession>
<dbReference type="SMART" id="SM00812">
    <property type="entry name" value="Alpha_L_fucos"/>
    <property type="match status" value="1"/>
</dbReference>
<feature type="signal peptide" evidence="8">
    <location>
        <begin position="1"/>
        <end position="19"/>
    </location>
</feature>
<dbReference type="AlphaFoldDB" id="A0A413JSE6"/>
<dbReference type="Pfam" id="PF16757">
    <property type="entry name" value="Fucosidase_C"/>
    <property type="match status" value="1"/>
</dbReference>
<name>A0A413JSE6_BACFG</name>
<evidence type="ECO:0000313" key="12">
    <source>
        <dbReference type="Proteomes" id="UP000284614"/>
    </source>
</evidence>
<dbReference type="Gene3D" id="2.60.40.1180">
    <property type="entry name" value="Golgi alpha-mannosidase II"/>
    <property type="match status" value="1"/>
</dbReference>
<evidence type="ECO:0000259" key="10">
    <source>
        <dbReference type="Pfam" id="PF16757"/>
    </source>
</evidence>
<dbReference type="PANTHER" id="PTHR10030:SF37">
    <property type="entry name" value="ALPHA-L-FUCOSIDASE-RELATED"/>
    <property type="match status" value="1"/>
</dbReference>
<dbReference type="GO" id="GO:0006004">
    <property type="term" value="P:fucose metabolic process"/>
    <property type="evidence" value="ECO:0007669"/>
    <property type="project" value="InterPro"/>
</dbReference>
<feature type="domain" description="Alpha-L-fucosidase C-terminal" evidence="10">
    <location>
        <begin position="412"/>
        <end position="488"/>
    </location>
</feature>
<evidence type="ECO:0000256" key="7">
    <source>
        <dbReference type="PIRSR" id="PIRSR001092-1"/>
    </source>
</evidence>
<dbReference type="SUPFAM" id="SSF51445">
    <property type="entry name" value="(Trans)glycosidases"/>
    <property type="match status" value="1"/>
</dbReference>
<dbReference type="InterPro" id="IPR000933">
    <property type="entry name" value="Glyco_hydro_29"/>
</dbReference>
<keyword evidence="4 8" id="KW-0732">Signal</keyword>
<dbReference type="GO" id="GO:0004560">
    <property type="term" value="F:alpha-L-fucosidase activity"/>
    <property type="evidence" value="ECO:0007669"/>
    <property type="project" value="InterPro"/>
</dbReference>
<dbReference type="EMBL" id="QSDG01000037">
    <property type="protein sequence ID" value="RGY63978.1"/>
    <property type="molecule type" value="Genomic_DNA"/>
</dbReference>
<organism evidence="11 12">
    <name type="scientific">Bacteroides fragilis</name>
    <dbReference type="NCBI Taxonomy" id="817"/>
    <lineage>
        <taxon>Bacteria</taxon>
        <taxon>Pseudomonadati</taxon>
        <taxon>Bacteroidota</taxon>
        <taxon>Bacteroidia</taxon>
        <taxon>Bacteroidales</taxon>
        <taxon>Bacteroidaceae</taxon>
        <taxon>Bacteroides</taxon>
    </lineage>
</organism>
<feature type="site" description="May be important for catalysis" evidence="7">
    <location>
        <position position="294"/>
    </location>
</feature>
<reference evidence="11 12" key="1">
    <citation type="submission" date="2018-08" db="EMBL/GenBank/DDBJ databases">
        <title>A genome reference for cultivated species of the human gut microbiota.</title>
        <authorList>
            <person name="Zou Y."/>
            <person name="Xue W."/>
            <person name="Luo G."/>
        </authorList>
    </citation>
    <scope>NUCLEOTIDE SEQUENCE [LARGE SCALE GENOMIC DNA]</scope>
    <source>
        <strain evidence="11 12">OF01-1</strain>
    </source>
</reference>
<dbReference type="InterPro" id="IPR013780">
    <property type="entry name" value="Glyco_hydro_b"/>
</dbReference>
<feature type="chain" id="PRO_5019172848" description="alpha-L-fucosidase" evidence="8">
    <location>
        <begin position="20"/>
        <end position="497"/>
    </location>
</feature>
<comment type="caution">
    <text evidence="11">The sequence shown here is derived from an EMBL/GenBank/DDBJ whole genome shotgun (WGS) entry which is preliminary data.</text>
</comment>
<comment type="function">
    <text evidence="1">Alpha-L-fucosidase is responsible for hydrolyzing the alpha-1,6-linked fucose joined to the reducing-end N-acetylglucosamine of the carbohydrate moieties of glycoproteins.</text>
</comment>
<evidence type="ECO:0000256" key="8">
    <source>
        <dbReference type="SAM" id="SignalP"/>
    </source>
</evidence>
<evidence type="ECO:0000313" key="11">
    <source>
        <dbReference type="EMBL" id="RGY63978.1"/>
    </source>
</evidence>
<evidence type="ECO:0000256" key="4">
    <source>
        <dbReference type="ARBA" id="ARBA00022729"/>
    </source>
</evidence>
<keyword evidence="5" id="KW-0378">Hydrolase</keyword>
<evidence type="ECO:0000259" key="9">
    <source>
        <dbReference type="Pfam" id="PF01120"/>
    </source>
</evidence>
<evidence type="ECO:0000256" key="3">
    <source>
        <dbReference type="ARBA" id="ARBA00012662"/>
    </source>
</evidence>
<evidence type="ECO:0000256" key="6">
    <source>
        <dbReference type="ARBA" id="ARBA00023295"/>
    </source>
</evidence>
<evidence type="ECO:0000256" key="2">
    <source>
        <dbReference type="ARBA" id="ARBA00007951"/>
    </source>
</evidence>
<dbReference type="Proteomes" id="UP000284614">
    <property type="component" value="Unassembled WGS sequence"/>
</dbReference>
<dbReference type="EC" id="3.2.1.51" evidence="3"/>
<comment type="similarity">
    <text evidence="2">Belongs to the glycosyl hydrolase 29 family.</text>
</comment>